<evidence type="ECO:0000313" key="3">
    <source>
        <dbReference type="EMBL" id="WAQ80624.1"/>
    </source>
</evidence>
<dbReference type="SUPFAM" id="SSF88633">
    <property type="entry name" value="Positive stranded ssRNA viruses"/>
    <property type="match status" value="2"/>
</dbReference>
<evidence type="ECO:0000256" key="2">
    <source>
        <dbReference type="ARBA" id="ARBA00022844"/>
    </source>
</evidence>
<dbReference type="EMBL" id="OP933690">
    <property type="protein sequence ID" value="WAQ80624.1"/>
    <property type="molecule type" value="Genomic_RNA"/>
</dbReference>
<name>A0A9E9FUW1_9VIRU</name>
<proteinExistence type="predicted"/>
<evidence type="ECO:0000256" key="1">
    <source>
        <dbReference type="ARBA" id="ARBA00004328"/>
    </source>
</evidence>
<comment type="subcellular location">
    <subcellularLocation>
        <location evidence="1">Virion</location>
    </subcellularLocation>
</comment>
<dbReference type="GO" id="GO:0044423">
    <property type="term" value="C:virion component"/>
    <property type="evidence" value="ECO:0007669"/>
    <property type="project" value="UniProtKB-KW"/>
</dbReference>
<dbReference type="InterPro" id="IPR029053">
    <property type="entry name" value="Viral_coat"/>
</dbReference>
<protein>
    <submittedName>
        <fullName evidence="3">Capsid protein</fullName>
    </submittedName>
</protein>
<dbReference type="Gene3D" id="2.60.120.20">
    <property type="match status" value="2"/>
</dbReference>
<accession>A0A9E9FUW1</accession>
<reference evidence="3" key="1">
    <citation type="submission" date="2022-11" db="EMBL/GenBank/DDBJ databases">
        <title>Viral composition of fish in Lhasa River revealed by metagenomics.</title>
        <authorList>
            <person name="Xi Y."/>
            <person name="Zhang W."/>
        </authorList>
    </citation>
    <scope>NUCLEOTIDE SEQUENCE</scope>
    <source>
        <strain evidence="3">Fi101pic1</strain>
    </source>
</reference>
<organism evidence="3">
    <name type="scientific">Fish-associated picorna-like virus 1</name>
    <dbReference type="NCBI Taxonomy" id="3003957"/>
    <lineage>
        <taxon>Viruses</taxon>
        <taxon>Riboviria</taxon>
        <taxon>Orthornavirae</taxon>
        <taxon>Pisuviricota</taxon>
        <taxon>Pisoniviricetes</taxon>
        <taxon>Picornavirales</taxon>
    </lineage>
</organism>
<sequence length="649" mass="69870">MSNSISIAEEGTVPPVITGGVHNDIMGAMPTMKINPSSGENLETGMPATLDDPLSRDVLLLKQIIQVGDSSLVNLLGEFDVFRNYLNEPYVAERLKGFGLIQLGLIVTVRLVVPGSCFGLYLANFVCDGGYFIQPSDTGHEEVDGSADDAPYNATQDVHAFLNCEFSNSAEFHLPWVSDLEAYELRTPYGPRCWRMCLWALSPLQSSIGIVASGQVQIYARAAPGYRLSNLSFQMGKPKPEGRVSGFFGKVSRGLSAAASVVPEIAPLAMPAAALSAAFGGIASIFGYTREAAPSMPQPYVHRLASSMAHVDGQDGSEVLALMQSNAVSIDPRIGGGIGEDIMSFVSLFERWTIVDTFDLATTSTGTVRVLPVTPFIHKRLLGARYFTPAGFVGLPFSSWRGSMEFMFYIPSSSSFQGSLQVLWDNSLSLVAFPTDPTHRLVNVMIDLCGSSRTIIKIGWAQARPSLHSSPLAVGDGVDAVAVNGLLKVLVNSQLVGVRAGDFSTKIIVLARACEDMQFGAPSQEVWTNATINPITTIRFQMGPPTTTFEFQMGANDDDHTEETTITLVEPVDYPVAEALFGEQVASVRALVQKFSPWTTMEYAGTFSDVMMFPCLVPPPTTTLLSVGSLQIKVPLRVPLLGLTLAITP</sequence>
<keyword evidence="2" id="KW-0946">Virion</keyword>